<dbReference type="InterPro" id="IPR050306">
    <property type="entry name" value="PfkB_Carbo_kinase"/>
</dbReference>
<organism evidence="7 8">
    <name type="scientific">Pseudoalteromonas arctica</name>
    <dbReference type="NCBI Taxonomy" id="394751"/>
    <lineage>
        <taxon>Bacteria</taxon>
        <taxon>Pseudomonadati</taxon>
        <taxon>Pseudomonadota</taxon>
        <taxon>Gammaproteobacteria</taxon>
        <taxon>Alteromonadales</taxon>
        <taxon>Pseudoalteromonadaceae</taxon>
        <taxon>Pseudoalteromonas</taxon>
    </lineage>
</organism>
<evidence type="ECO:0000256" key="1">
    <source>
        <dbReference type="ARBA" id="ARBA00010688"/>
    </source>
</evidence>
<protein>
    <submittedName>
        <fullName evidence="7">Carbohydrate kinase</fullName>
    </submittedName>
</protein>
<dbReference type="InterPro" id="IPR029056">
    <property type="entry name" value="Ribokinase-like"/>
</dbReference>
<gene>
    <name evidence="7" type="ORF">HHE94_09640</name>
</gene>
<dbReference type="InterPro" id="IPR011611">
    <property type="entry name" value="PfkB_dom"/>
</dbReference>
<dbReference type="PANTHER" id="PTHR43085:SF1">
    <property type="entry name" value="PSEUDOURIDINE KINASE-RELATED"/>
    <property type="match status" value="1"/>
</dbReference>
<dbReference type="PANTHER" id="PTHR43085">
    <property type="entry name" value="HEXOKINASE FAMILY MEMBER"/>
    <property type="match status" value="1"/>
</dbReference>
<proteinExistence type="inferred from homology"/>
<keyword evidence="2" id="KW-0808">Transferase</keyword>
<dbReference type="Pfam" id="PF00294">
    <property type="entry name" value="PfkB"/>
    <property type="match status" value="1"/>
</dbReference>
<dbReference type="Proteomes" id="UP000549590">
    <property type="component" value="Unassembled WGS sequence"/>
</dbReference>
<dbReference type="RefSeq" id="WP_169044327.1">
    <property type="nucleotide sequence ID" value="NZ_JABBYB010000005.1"/>
</dbReference>
<evidence type="ECO:0000313" key="8">
    <source>
        <dbReference type="Proteomes" id="UP000549590"/>
    </source>
</evidence>
<dbReference type="GO" id="GO:0005524">
    <property type="term" value="F:ATP binding"/>
    <property type="evidence" value="ECO:0007669"/>
    <property type="project" value="UniProtKB-KW"/>
</dbReference>
<evidence type="ECO:0000256" key="2">
    <source>
        <dbReference type="ARBA" id="ARBA00022679"/>
    </source>
</evidence>
<feature type="domain" description="Carbohydrate kinase PfkB" evidence="6">
    <location>
        <begin position="1"/>
        <end position="314"/>
    </location>
</feature>
<dbReference type="AlphaFoldDB" id="A0AAP7CLX7"/>
<evidence type="ECO:0000256" key="4">
    <source>
        <dbReference type="ARBA" id="ARBA00022777"/>
    </source>
</evidence>
<dbReference type="GO" id="GO:0016301">
    <property type="term" value="F:kinase activity"/>
    <property type="evidence" value="ECO:0007669"/>
    <property type="project" value="UniProtKB-KW"/>
</dbReference>
<comment type="similarity">
    <text evidence="1">Belongs to the carbohydrate kinase PfkB family.</text>
</comment>
<accession>A0AAP7CLX7</accession>
<keyword evidence="5" id="KW-0067">ATP-binding</keyword>
<evidence type="ECO:0000313" key="7">
    <source>
        <dbReference type="EMBL" id="NMP02976.1"/>
    </source>
</evidence>
<dbReference type="Gene3D" id="3.40.1190.20">
    <property type="match status" value="1"/>
</dbReference>
<name>A0AAP7CLX7_9GAMM</name>
<dbReference type="EMBL" id="JABBYB010000005">
    <property type="protein sequence ID" value="NMP02976.1"/>
    <property type="molecule type" value="Genomic_DNA"/>
</dbReference>
<reference evidence="7 8" key="1">
    <citation type="submission" date="2020-04" db="EMBL/GenBank/DDBJ databases">
        <title>Genome sequencing and assembly of Pseudoalteromonas arctica.</title>
        <authorList>
            <person name="Cook G.M."/>
        </authorList>
    </citation>
    <scope>NUCLEOTIDE SEQUENCE [LARGE SCALE GENOMIC DNA]</scope>
    <source>
        <strain evidence="7 8">NEC-BIFX-2020_001</strain>
    </source>
</reference>
<evidence type="ECO:0000256" key="3">
    <source>
        <dbReference type="ARBA" id="ARBA00022741"/>
    </source>
</evidence>
<comment type="caution">
    <text evidence="7">The sequence shown here is derived from an EMBL/GenBank/DDBJ whole genome shotgun (WGS) entry which is preliminary data.</text>
</comment>
<sequence length="325" mass="36107">MKHTICFGEVLVDLLSNKLSQNNNEHEAFTKFAGGAPANVSVAIAKLGGNAYFAGMLSTDSFGDFLHNALKEQGVKTDFMRFTNQAKTALAFVSLDNDGDRTFEFYRDNTADLHFSNDDFSREWFEQCDIFHICSNTLTDKNIRNTTAYGVKFAKQNNSIVSFDINLRLNLWPSDANPREYILPLLKDCSIIKASKEELEYLAGEQSSDEFIAQTLNNGCELFVVTDAGNPMHWYTKNAKQTLHPKKVTMVDATAAGDAFVGGLLYQLGLHALTPASFSTLCENNAKLNTIFEFASLCGAHAASYKGAFNSLPNQKSLYDFRSER</sequence>
<evidence type="ECO:0000259" key="6">
    <source>
        <dbReference type="Pfam" id="PF00294"/>
    </source>
</evidence>
<dbReference type="SUPFAM" id="SSF53613">
    <property type="entry name" value="Ribokinase-like"/>
    <property type="match status" value="1"/>
</dbReference>
<dbReference type="CDD" id="cd01167">
    <property type="entry name" value="bac_FRK"/>
    <property type="match status" value="1"/>
</dbReference>
<evidence type="ECO:0000256" key="5">
    <source>
        <dbReference type="ARBA" id="ARBA00022840"/>
    </source>
</evidence>
<keyword evidence="4 7" id="KW-0418">Kinase</keyword>
<keyword evidence="3" id="KW-0547">Nucleotide-binding</keyword>